<feature type="domain" description="AMP-dependent synthetase/ligase" evidence="2">
    <location>
        <begin position="10"/>
        <end position="183"/>
    </location>
</feature>
<dbReference type="Pfam" id="PF13193">
    <property type="entry name" value="AMP-binding_C"/>
    <property type="match status" value="1"/>
</dbReference>
<gene>
    <name evidence="4" type="ORF">AB0C36_08140</name>
</gene>
<dbReference type="PANTHER" id="PTHR43201">
    <property type="entry name" value="ACYL-COA SYNTHETASE"/>
    <property type="match status" value="1"/>
</dbReference>
<dbReference type="InterPro" id="IPR042099">
    <property type="entry name" value="ANL_N_sf"/>
</dbReference>
<feature type="domain" description="AMP-binding enzyme C-terminal" evidence="3">
    <location>
        <begin position="233"/>
        <end position="308"/>
    </location>
</feature>
<dbReference type="GO" id="GO:0016874">
    <property type="term" value="F:ligase activity"/>
    <property type="evidence" value="ECO:0007669"/>
    <property type="project" value="UniProtKB-KW"/>
</dbReference>
<dbReference type="InterPro" id="IPR000873">
    <property type="entry name" value="AMP-dep_synth/lig_dom"/>
</dbReference>
<dbReference type="RefSeq" id="WP_358350985.1">
    <property type="nucleotide sequence ID" value="NZ_JBEZFP010000014.1"/>
</dbReference>
<reference evidence="4 5" key="1">
    <citation type="submission" date="2024-06" db="EMBL/GenBank/DDBJ databases">
        <title>The Natural Products Discovery Center: Release of the First 8490 Sequenced Strains for Exploring Actinobacteria Biosynthetic Diversity.</title>
        <authorList>
            <person name="Kalkreuter E."/>
            <person name="Kautsar S.A."/>
            <person name="Yang D."/>
            <person name="Bader C.D."/>
            <person name="Teijaro C.N."/>
            <person name="Fluegel L."/>
            <person name="Davis C.M."/>
            <person name="Simpson J.R."/>
            <person name="Lauterbach L."/>
            <person name="Steele A.D."/>
            <person name="Gui C."/>
            <person name="Meng S."/>
            <person name="Li G."/>
            <person name="Viehrig K."/>
            <person name="Ye F."/>
            <person name="Su P."/>
            <person name="Kiefer A.F."/>
            <person name="Nichols A."/>
            <person name="Cepeda A.J."/>
            <person name="Yan W."/>
            <person name="Fan B."/>
            <person name="Jiang Y."/>
            <person name="Adhikari A."/>
            <person name="Zheng C.-J."/>
            <person name="Schuster L."/>
            <person name="Cowan T.M."/>
            <person name="Smanski M.J."/>
            <person name="Chevrette M.G."/>
            <person name="De Carvalho L.P.S."/>
            <person name="Shen B."/>
        </authorList>
    </citation>
    <scope>NUCLEOTIDE SEQUENCE [LARGE SCALE GENOMIC DNA]</scope>
    <source>
        <strain evidence="4 5">NPDC048946</strain>
    </source>
</reference>
<dbReference type="Proteomes" id="UP001551482">
    <property type="component" value="Unassembled WGS sequence"/>
</dbReference>
<dbReference type="Pfam" id="PF00501">
    <property type="entry name" value="AMP-binding"/>
    <property type="match status" value="1"/>
</dbReference>
<dbReference type="EMBL" id="JBEZFP010000014">
    <property type="protein sequence ID" value="MEU8133462.1"/>
    <property type="molecule type" value="Genomic_DNA"/>
</dbReference>
<organism evidence="4 5">
    <name type="scientific">Streptodolium elevatio</name>
    <dbReference type="NCBI Taxonomy" id="3157996"/>
    <lineage>
        <taxon>Bacteria</taxon>
        <taxon>Bacillati</taxon>
        <taxon>Actinomycetota</taxon>
        <taxon>Actinomycetes</taxon>
        <taxon>Kitasatosporales</taxon>
        <taxon>Streptomycetaceae</taxon>
        <taxon>Streptodolium</taxon>
    </lineage>
</organism>
<name>A0ABV3DE00_9ACTN</name>
<sequence>MWLNTCAHGNPRSPADVELFFSPFFHITLGTNLLAPLFAGGEVRIQRRFDAGAALAAIDEGASRLMGAPTMFTALRRHPRFRETRRENVTAIRFGSAPSTDGFVRDLMRDFPNARIRAGFGATEFGSVMGLDHEDLQAGRAAGVGRPLPGATVRVLGPDGLDAPGGVVGDLVVTCPWQAHGYLGMPDETAQTFRADGVHIGDLAQRTDDGRVFIVGRKKEMIVSGGENVYPREVEEAVLRHPRVADAIVYGLPDAHWGERVEVAVVPVEGQSVSLAEIRDFCRSGLAGYKIPKSLRLLDAVPLTANNKPDRRTARAAAVTDARPSSPQG</sequence>
<dbReference type="Gene3D" id="3.40.50.12780">
    <property type="entry name" value="N-terminal domain of ligase-like"/>
    <property type="match status" value="1"/>
</dbReference>
<dbReference type="InterPro" id="IPR025110">
    <property type="entry name" value="AMP-bd_C"/>
</dbReference>
<evidence type="ECO:0000256" key="1">
    <source>
        <dbReference type="SAM" id="MobiDB-lite"/>
    </source>
</evidence>
<dbReference type="SUPFAM" id="SSF56801">
    <property type="entry name" value="Acetyl-CoA synthetase-like"/>
    <property type="match status" value="1"/>
</dbReference>
<dbReference type="PANTHER" id="PTHR43201:SF32">
    <property type="entry name" value="2-SUCCINYLBENZOATE--COA LIGASE, CHLOROPLASTIC_PEROXISOMAL"/>
    <property type="match status" value="1"/>
</dbReference>
<dbReference type="CDD" id="cd04433">
    <property type="entry name" value="AFD_class_I"/>
    <property type="match status" value="1"/>
</dbReference>
<feature type="region of interest" description="Disordered" evidence="1">
    <location>
        <begin position="309"/>
        <end position="329"/>
    </location>
</feature>
<comment type="caution">
    <text evidence="4">The sequence shown here is derived from an EMBL/GenBank/DDBJ whole genome shotgun (WGS) entry which is preliminary data.</text>
</comment>
<evidence type="ECO:0000259" key="2">
    <source>
        <dbReference type="Pfam" id="PF00501"/>
    </source>
</evidence>
<evidence type="ECO:0000313" key="4">
    <source>
        <dbReference type="EMBL" id="MEU8133462.1"/>
    </source>
</evidence>
<dbReference type="InterPro" id="IPR045851">
    <property type="entry name" value="AMP-bd_C_sf"/>
</dbReference>
<evidence type="ECO:0000259" key="3">
    <source>
        <dbReference type="Pfam" id="PF13193"/>
    </source>
</evidence>
<proteinExistence type="predicted"/>
<accession>A0ABV3DE00</accession>
<protein>
    <submittedName>
        <fullName evidence="4">Fatty acid--CoA ligase family protein</fullName>
    </submittedName>
</protein>
<keyword evidence="5" id="KW-1185">Reference proteome</keyword>
<evidence type="ECO:0000313" key="5">
    <source>
        <dbReference type="Proteomes" id="UP001551482"/>
    </source>
</evidence>
<keyword evidence="4" id="KW-0436">Ligase</keyword>
<dbReference type="Gene3D" id="3.30.300.30">
    <property type="match status" value="1"/>
</dbReference>